<reference evidence="8 9" key="1">
    <citation type="submission" date="2018-10" db="EMBL/GenBank/DDBJ databases">
        <title>The genome of Streptomyces dangxiongensis Z022.</title>
        <authorList>
            <person name="Zhang B."/>
        </authorList>
    </citation>
    <scope>NUCLEOTIDE SEQUENCE [LARGE SCALE GENOMIC DNA]</scope>
    <source>
        <strain evidence="8 9">Z022</strain>
    </source>
</reference>
<feature type="region of interest" description="Disordered" evidence="6">
    <location>
        <begin position="303"/>
        <end position="336"/>
    </location>
</feature>
<dbReference type="GO" id="GO:0016491">
    <property type="term" value="F:oxidoreductase activity"/>
    <property type="evidence" value="ECO:0007669"/>
    <property type="project" value="UniProtKB-KW"/>
</dbReference>
<keyword evidence="4 5" id="KW-0408">Iron</keyword>
<feature type="domain" description="TauD/TfdA-like" evidence="7">
    <location>
        <begin position="127"/>
        <end position="296"/>
    </location>
</feature>
<dbReference type="Gene3D" id="3.60.130.10">
    <property type="entry name" value="Clavaminate synthase-like"/>
    <property type="match status" value="1"/>
</dbReference>
<evidence type="ECO:0000256" key="1">
    <source>
        <dbReference type="ARBA" id="ARBA00008425"/>
    </source>
</evidence>
<dbReference type="InterPro" id="IPR042098">
    <property type="entry name" value="TauD-like_sf"/>
</dbReference>
<feature type="binding site" evidence="5">
    <location>
        <position position="141"/>
    </location>
    <ligand>
        <name>Fe cation</name>
        <dbReference type="ChEBI" id="CHEBI:24875"/>
    </ligand>
</feature>
<name>A0A3G2J699_9ACTN</name>
<dbReference type="InterPro" id="IPR014503">
    <property type="entry name" value="Clavaminate_syn-like"/>
</dbReference>
<sequence>MTVSERREIARLLFESARDLGRAGVVADDFLKPMRPHVPEDVLAALRPHLRQPDRRTGVSTIPGLLAEFDGMEPTPVRWGLPQTERTRTLDLALTVVAFALGEPFAWAGQQEGRLVHDIVPTPGSEDKQVGASSLTTLEWHTEDSFHPERAQALMLYCVRNPDGVGSRVSSIRDTGLSEERLDILRRPEVVILPDDSYPATWKGRDCGTGQGGVRTVWDAEDGPCVRYDPAYSRFLTDDPDFHEAYRALGEALEKSSVTVGIEPGDILLIDNDLAVHGRAPFRPSYDGTDRWLKRLQLRLPRPRPATEAAETGYGQRPLNVGAPGTVAAPGTTGTV</sequence>
<feature type="compositionally biased region" description="Low complexity" evidence="6">
    <location>
        <begin position="321"/>
        <end position="336"/>
    </location>
</feature>
<evidence type="ECO:0000259" key="7">
    <source>
        <dbReference type="Pfam" id="PF02668"/>
    </source>
</evidence>
<dbReference type="KEGG" id="sdd:D9753_00410"/>
<dbReference type="PIRSF" id="PIRSF019543">
    <property type="entry name" value="Clavaminate_syn"/>
    <property type="match status" value="1"/>
</dbReference>
<dbReference type="Pfam" id="PF02668">
    <property type="entry name" value="TauD"/>
    <property type="match status" value="1"/>
</dbReference>
<proteinExistence type="inferred from homology"/>
<keyword evidence="2 5" id="KW-0479">Metal-binding</keyword>
<feature type="binding site" evidence="5">
    <location>
        <position position="277"/>
    </location>
    <ligand>
        <name>Fe cation</name>
        <dbReference type="ChEBI" id="CHEBI:24875"/>
    </ligand>
</feature>
<evidence type="ECO:0000313" key="8">
    <source>
        <dbReference type="EMBL" id="AYN37713.1"/>
    </source>
</evidence>
<gene>
    <name evidence="8" type="ORF">D9753_00410</name>
</gene>
<feature type="binding site" evidence="5">
    <location>
        <position position="143"/>
    </location>
    <ligand>
        <name>Fe cation</name>
        <dbReference type="ChEBI" id="CHEBI:24875"/>
    </ligand>
</feature>
<dbReference type="OrthoDB" id="3872700at2"/>
<dbReference type="InterPro" id="IPR003819">
    <property type="entry name" value="TauD/TfdA-like"/>
</dbReference>
<evidence type="ECO:0000313" key="9">
    <source>
        <dbReference type="Proteomes" id="UP000268329"/>
    </source>
</evidence>
<protein>
    <submittedName>
        <fullName evidence="8">Oxygenase</fullName>
    </submittedName>
</protein>
<organism evidence="8 9">
    <name type="scientific">Streptomyces dangxiongensis</name>
    <dbReference type="NCBI Taxonomy" id="1442032"/>
    <lineage>
        <taxon>Bacteria</taxon>
        <taxon>Bacillati</taxon>
        <taxon>Actinomycetota</taxon>
        <taxon>Actinomycetes</taxon>
        <taxon>Kitasatosporales</taxon>
        <taxon>Streptomycetaceae</taxon>
        <taxon>Streptomyces</taxon>
    </lineage>
</organism>
<keyword evidence="9" id="KW-1185">Reference proteome</keyword>
<dbReference type="EMBL" id="CP033073">
    <property type="protein sequence ID" value="AYN37713.1"/>
    <property type="molecule type" value="Genomic_DNA"/>
</dbReference>
<dbReference type="AlphaFoldDB" id="A0A3G2J699"/>
<dbReference type="Proteomes" id="UP000268329">
    <property type="component" value="Chromosome"/>
</dbReference>
<accession>A0A3G2J699</accession>
<evidence type="ECO:0000256" key="3">
    <source>
        <dbReference type="ARBA" id="ARBA00023002"/>
    </source>
</evidence>
<evidence type="ECO:0000256" key="6">
    <source>
        <dbReference type="SAM" id="MobiDB-lite"/>
    </source>
</evidence>
<dbReference type="GO" id="GO:0005506">
    <property type="term" value="F:iron ion binding"/>
    <property type="evidence" value="ECO:0007669"/>
    <property type="project" value="InterPro"/>
</dbReference>
<keyword evidence="3" id="KW-0560">Oxidoreductase</keyword>
<evidence type="ECO:0000256" key="4">
    <source>
        <dbReference type="ARBA" id="ARBA00023004"/>
    </source>
</evidence>
<evidence type="ECO:0000256" key="2">
    <source>
        <dbReference type="ARBA" id="ARBA00022723"/>
    </source>
</evidence>
<dbReference type="SUPFAM" id="SSF51197">
    <property type="entry name" value="Clavaminate synthase-like"/>
    <property type="match status" value="1"/>
</dbReference>
<comment type="similarity">
    <text evidence="1">Belongs to the clavaminate synthase family.</text>
</comment>
<evidence type="ECO:0000256" key="5">
    <source>
        <dbReference type="PIRSR" id="PIRSR019543-2"/>
    </source>
</evidence>